<comment type="similarity">
    <text evidence="3">Belongs to the zona pellucida-binding protein Sp38 family.</text>
</comment>
<evidence type="ECO:0000256" key="5">
    <source>
        <dbReference type="ARBA" id="ARBA00023180"/>
    </source>
</evidence>
<keyword evidence="4" id="KW-0964">Secreted</keyword>
<dbReference type="GO" id="GO:0001669">
    <property type="term" value="C:acrosomal vesicle"/>
    <property type="evidence" value="ECO:0007669"/>
    <property type="project" value="UniProtKB-SubCell"/>
</dbReference>
<gene>
    <name evidence="10" type="primary">ZPBP</name>
</gene>
<keyword evidence="11" id="KW-1185">Reference proteome</keyword>
<dbReference type="GO" id="GO:0007339">
    <property type="term" value="P:binding of sperm to zona pellucida"/>
    <property type="evidence" value="ECO:0007669"/>
    <property type="project" value="InterPro"/>
</dbReference>
<evidence type="ECO:0000256" key="3">
    <source>
        <dbReference type="ARBA" id="ARBA00007196"/>
    </source>
</evidence>
<dbReference type="InterPro" id="IPR048806">
    <property type="entry name" value="ZPBP1/2_N"/>
</dbReference>
<evidence type="ECO:0000259" key="8">
    <source>
        <dbReference type="Pfam" id="PF07354"/>
    </source>
</evidence>
<evidence type="ECO:0000256" key="2">
    <source>
        <dbReference type="ARBA" id="ARBA00004613"/>
    </source>
</evidence>
<evidence type="ECO:0000256" key="1">
    <source>
        <dbReference type="ARBA" id="ARBA00004218"/>
    </source>
</evidence>
<dbReference type="GO" id="GO:0001675">
    <property type="term" value="P:acrosome assembly"/>
    <property type="evidence" value="ECO:0007669"/>
    <property type="project" value="TreeGrafter"/>
</dbReference>
<dbReference type="GO" id="GO:0002199">
    <property type="term" value="C:zona pellucida receptor complex"/>
    <property type="evidence" value="ECO:0007669"/>
    <property type="project" value="TreeGrafter"/>
</dbReference>
<dbReference type="InterPro" id="IPR010857">
    <property type="entry name" value="Sp38-bd"/>
</dbReference>
<evidence type="ECO:0000256" key="4">
    <source>
        <dbReference type="ARBA" id="ARBA00022525"/>
    </source>
</evidence>
<evidence type="ECO:0000313" key="10">
    <source>
        <dbReference type="Ensembl" id="ENSMGAP00000032409.1"/>
    </source>
</evidence>
<dbReference type="AlphaFoldDB" id="A0A803YKW1"/>
<dbReference type="Pfam" id="PF07354">
    <property type="entry name" value="Sp38"/>
    <property type="match status" value="1"/>
</dbReference>
<feature type="domain" description="Zona-pellucida-binding protein 1/2 N-terminal" evidence="8">
    <location>
        <begin position="91"/>
        <end position="186"/>
    </location>
</feature>
<accession>A0A803YKW1</accession>
<organism evidence="10 11">
    <name type="scientific">Meleagris gallopavo</name>
    <name type="common">Wild turkey</name>
    <dbReference type="NCBI Taxonomy" id="9103"/>
    <lineage>
        <taxon>Eukaryota</taxon>
        <taxon>Metazoa</taxon>
        <taxon>Chordata</taxon>
        <taxon>Craniata</taxon>
        <taxon>Vertebrata</taxon>
        <taxon>Euteleostomi</taxon>
        <taxon>Archelosauria</taxon>
        <taxon>Archosauria</taxon>
        <taxon>Dinosauria</taxon>
        <taxon>Saurischia</taxon>
        <taxon>Theropoda</taxon>
        <taxon>Coelurosauria</taxon>
        <taxon>Aves</taxon>
        <taxon>Neognathae</taxon>
        <taxon>Galloanserae</taxon>
        <taxon>Galliformes</taxon>
        <taxon>Phasianidae</taxon>
        <taxon>Meleagridinae</taxon>
        <taxon>Meleagris</taxon>
    </lineage>
</organism>
<keyword evidence="5" id="KW-0325">Glycoprotein</keyword>
<comment type="subcellular location">
    <subcellularLocation>
        <location evidence="1">Cytoplasmic vesicle</location>
        <location evidence="1">Secretory vesicle</location>
        <location evidence="1">Acrosome</location>
    </subcellularLocation>
    <subcellularLocation>
        <location evidence="2">Secreted</location>
    </subcellularLocation>
</comment>
<evidence type="ECO:0000256" key="7">
    <source>
        <dbReference type="SAM" id="Phobius"/>
    </source>
</evidence>
<proteinExistence type="inferred from homology"/>
<reference evidence="10" key="2">
    <citation type="submission" date="2025-08" db="UniProtKB">
        <authorList>
            <consortium name="Ensembl"/>
        </authorList>
    </citation>
    <scope>IDENTIFICATION</scope>
</reference>
<keyword evidence="6" id="KW-0968">Cytoplasmic vesicle</keyword>
<keyword evidence="7" id="KW-1133">Transmembrane helix</keyword>
<reference evidence="10" key="3">
    <citation type="submission" date="2025-09" db="UniProtKB">
        <authorList>
            <consortium name="Ensembl"/>
        </authorList>
    </citation>
    <scope>IDENTIFICATION</scope>
</reference>
<evidence type="ECO:0000256" key="6">
    <source>
        <dbReference type="ARBA" id="ARBA00023329"/>
    </source>
</evidence>
<feature type="transmembrane region" description="Helical" evidence="7">
    <location>
        <begin position="6"/>
        <end position="22"/>
    </location>
</feature>
<sequence>CTEFTSATSSLLFICLFVYVFLKGQRWSGINRVPPGSGTFLAGAAAAADVSPGSEDVKAPRFRSPELRVQYSRSAESRSNSLKIVGSILFPVKVYVKLDHSSPHILCVTNHLRNSELIDPVFRWSGPGGYLSSENSSVQVSPTGTLIFGHFRSDLSGLYTCSLVYKLIAGQPDKRLKIKYLIYAYSDPQYYYELTVQYHAAPCSSFHNTSFGKALLQILSKLVADLSCEVSLIKAECHHVKMQRGGLQSEIFFTFSVTCLDTENNKLCPQSGCDVPHRLYKARDLIERFFKKEVEIRKKSSEPLPEIYYIEGTLQMVWVDRCYPGYGVNAVRHPDCPECCVNSSGKKMLGKLVTAY</sequence>
<dbReference type="Bgee" id="ENSMGAG00000006470">
    <property type="expression patterns" value="Expressed in gonad"/>
</dbReference>
<dbReference type="Proteomes" id="UP000001645">
    <property type="component" value="Chromosome 3"/>
</dbReference>
<dbReference type="Pfam" id="PF20626">
    <property type="entry name" value="EGF_Sp38_C"/>
    <property type="match status" value="1"/>
</dbReference>
<dbReference type="InterPro" id="IPR048805">
    <property type="entry name" value="ZPBP1/2_C"/>
</dbReference>
<name>A0A803YKW1_MELGA</name>
<feature type="domain" description="Zona-pellucida-binding protein 1/2 C-terminal" evidence="9">
    <location>
        <begin position="322"/>
        <end position="344"/>
    </location>
</feature>
<dbReference type="GeneTree" id="ENSGT00520000055647"/>
<dbReference type="PANTHER" id="PTHR15443:SF5">
    <property type="entry name" value="ZONA PELLUCIDA-BINDING PROTEIN 1"/>
    <property type="match status" value="1"/>
</dbReference>
<reference evidence="10 11" key="1">
    <citation type="journal article" date="2010" name="PLoS Biol.">
        <title>Multi-platform next-generation sequencing of the domestic turkey (Meleagris gallopavo): genome assembly and analysis.</title>
        <authorList>
            <person name="Dalloul R.A."/>
            <person name="Long J.A."/>
            <person name="Zimin A.V."/>
            <person name="Aslam L."/>
            <person name="Beal K."/>
            <person name="Blomberg L.A."/>
            <person name="Bouffard P."/>
            <person name="Burt D.W."/>
            <person name="Crasta O."/>
            <person name="Crooijmans R.P."/>
            <person name="Cooper K."/>
            <person name="Coulombe R.A."/>
            <person name="De S."/>
            <person name="Delany M.E."/>
            <person name="Dodgson J.B."/>
            <person name="Dong J.J."/>
            <person name="Evans C."/>
            <person name="Frederickson K.M."/>
            <person name="Flicek P."/>
            <person name="Florea L."/>
            <person name="Folkerts O."/>
            <person name="Groenen M.A."/>
            <person name="Harkins T.T."/>
            <person name="Herrero J."/>
            <person name="Hoffmann S."/>
            <person name="Megens H.J."/>
            <person name="Jiang A."/>
            <person name="de Jong P."/>
            <person name="Kaiser P."/>
            <person name="Kim H."/>
            <person name="Kim K.W."/>
            <person name="Kim S."/>
            <person name="Langenberger D."/>
            <person name="Lee M.K."/>
            <person name="Lee T."/>
            <person name="Mane S."/>
            <person name="Marcais G."/>
            <person name="Marz M."/>
            <person name="McElroy A.P."/>
            <person name="Modise T."/>
            <person name="Nefedov M."/>
            <person name="Notredame C."/>
            <person name="Paton I.R."/>
            <person name="Payne W.S."/>
            <person name="Pertea G."/>
            <person name="Prickett D."/>
            <person name="Puiu D."/>
            <person name="Qioa D."/>
            <person name="Raineri E."/>
            <person name="Ruffier M."/>
            <person name="Salzberg S.L."/>
            <person name="Schatz M.C."/>
            <person name="Scheuring C."/>
            <person name="Schmidt C.J."/>
            <person name="Schroeder S."/>
            <person name="Searle S.M."/>
            <person name="Smith E.J."/>
            <person name="Smith J."/>
            <person name="Sonstegard T.S."/>
            <person name="Stadler P.F."/>
            <person name="Tafer H."/>
            <person name="Tu Z.J."/>
            <person name="Van Tassell C.P."/>
            <person name="Vilella A.J."/>
            <person name="Williams K.P."/>
            <person name="Yorke J.A."/>
            <person name="Zhang L."/>
            <person name="Zhang H.B."/>
            <person name="Zhang X."/>
            <person name="Zhang Y."/>
            <person name="Reed K.M."/>
        </authorList>
    </citation>
    <scope>NUCLEOTIDE SEQUENCE [LARGE SCALE GENOMIC DNA]</scope>
</reference>
<evidence type="ECO:0000313" key="11">
    <source>
        <dbReference type="Proteomes" id="UP000001645"/>
    </source>
</evidence>
<dbReference type="GO" id="GO:0005576">
    <property type="term" value="C:extracellular region"/>
    <property type="evidence" value="ECO:0007669"/>
    <property type="project" value="UniProtKB-SubCell"/>
</dbReference>
<dbReference type="PANTHER" id="PTHR15443">
    <property type="entry name" value="ZONA PELLUCIDA BINDING PROTEIN SP38"/>
    <property type="match status" value="1"/>
</dbReference>
<keyword evidence="7" id="KW-0812">Transmembrane</keyword>
<dbReference type="Ensembl" id="ENSMGAT00000025105.1">
    <property type="protein sequence ID" value="ENSMGAP00000032409.1"/>
    <property type="gene ID" value="ENSMGAG00000006470.3"/>
</dbReference>
<protein>
    <submittedName>
        <fullName evidence="10">Zona pellucida binding protein</fullName>
    </submittedName>
</protein>
<keyword evidence="7" id="KW-0472">Membrane</keyword>
<evidence type="ECO:0000259" key="9">
    <source>
        <dbReference type="Pfam" id="PF20626"/>
    </source>
</evidence>